<dbReference type="Proteomes" id="UP000003082">
    <property type="component" value="Unassembled WGS sequence"/>
</dbReference>
<dbReference type="EMBL" id="ACFU01000005">
    <property type="protein sequence ID" value="EEF14565.1"/>
    <property type="molecule type" value="Genomic_DNA"/>
</dbReference>
<dbReference type="AlphaFoldDB" id="B9D095"/>
<protein>
    <submittedName>
        <fullName evidence="1">Uncharacterized protein</fullName>
    </submittedName>
</protein>
<sequence length="63" mass="6987">MAFGCDNQALISALFGHFGFTEFFEILQGRIARAQIMSAIKRCLSPRYASAKKSAATGRRNLF</sequence>
<evidence type="ECO:0000313" key="1">
    <source>
        <dbReference type="EMBL" id="EEF14565.1"/>
    </source>
</evidence>
<accession>B9D095</accession>
<name>B9D095_CAMRE</name>
<dbReference type="STRING" id="553218.CAMRE0001_1414"/>
<evidence type="ECO:0000313" key="2">
    <source>
        <dbReference type="Proteomes" id="UP000003082"/>
    </source>
</evidence>
<comment type="caution">
    <text evidence="1">The sequence shown here is derived from an EMBL/GenBank/DDBJ whole genome shotgun (WGS) entry which is preliminary data.</text>
</comment>
<reference evidence="1 2" key="1">
    <citation type="submission" date="2008-08" db="EMBL/GenBank/DDBJ databases">
        <authorList>
            <person name="Madupu R."/>
            <person name="Durkin A.S."/>
            <person name="Torralba M."/>
            <person name="Methe B."/>
            <person name="Sutton G.G."/>
            <person name="Strausberg R.L."/>
            <person name="Nelson K.E."/>
        </authorList>
    </citation>
    <scope>NUCLEOTIDE SEQUENCE [LARGE SCALE GENOMIC DNA]</scope>
    <source>
        <strain evidence="1 2">RM3267</strain>
    </source>
</reference>
<organism evidence="1 2">
    <name type="scientific">Campylobacter rectus RM3267</name>
    <dbReference type="NCBI Taxonomy" id="553218"/>
    <lineage>
        <taxon>Bacteria</taxon>
        <taxon>Pseudomonadati</taxon>
        <taxon>Campylobacterota</taxon>
        <taxon>Epsilonproteobacteria</taxon>
        <taxon>Campylobacterales</taxon>
        <taxon>Campylobacteraceae</taxon>
        <taxon>Campylobacter</taxon>
    </lineage>
</organism>
<proteinExistence type="predicted"/>
<gene>
    <name evidence="1" type="ORF">CAMRE0001_1414</name>
</gene>
<keyword evidence="2" id="KW-1185">Reference proteome</keyword>